<keyword evidence="6" id="KW-1185">Reference proteome</keyword>
<dbReference type="InterPro" id="IPR036388">
    <property type="entry name" value="WH-like_DNA-bd_sf"/>
</dbReference>
<evidence type="ECO:0000256" key="3">
    <source>
        <dbReference type="ARBA" id="ARBA00023163"/>
    </source>
</evidence>
<dbReference type="CDD" id="cd06170">
    <property type="entry name" value="LuxR_C_like"/>
    <property type="match status" value="1"/>
</dbReference>
<protein>
    <submittedName>
        <fullName evidence="5">DNA-binding NarL/FixJ family response regulator</fullName>
    </submittedName>
</protein>
<dbReference type="InterPro" id="IPR000792">
    <property type="entry name" value="Tscrpt_reg_LuxR_C"/>
</dbReference>
<evidence type="ECO:0000313" key="6">
    <source>
        <dbReference type="Proteomes" id="UP000284407"/>
    </source>
</evidence>
<evidence type="ECO:0000256" key="2">
    <source>
        <dbReference type="ARBA" id="ARBA00023125"/>
    </source>
</evidence>
<dbReference type="SUPFAM" id="SSF46894">
    <property type="entry name" value="C-terminal effector domain of the bipartite response regulators"/>
    <property type="match status" value="1"/>
</dbReference>
<proteinExistence type="predicted"/>
<dbReference type="Gene3D" id="1.10.10.10">
    <property type="entry name" value="Winged helix-like DNA-binding domain superfamily/Winged helix DNA-binding domain"/>
    <property type="match status" value="1"/>
</dbReference>
<dbReference type="GO" id="GO:0003677">
    <property type="term" value="F:DNA binding"/>
    <property type="evidence" value="ECO:0007669"/>
    <property type="project" value="UniProtKB-KW"/>
</dbReference>
<organism evidence="5 6">
    <name type="scientific">Sulfitobacter guttiformis</name>
    <dbReference type="NCBI Taxonomy" id="74349"/>
    <lineage>
        <taxon>Bacteria</taxon>
        <taxon>Pseudomonadati</taxon>
        <taxon>Pseudomonadota</taxon>
        <taxon>Alphaproteobacteria</taxon>
        <taxon>Rhodobacterales</taxon>
        <taxon>Roseobacteraceae</taxon>
        <taxon>Sulfitobacter</taxon>
    </lineage>
</organism>
<evidence type="ECO:0000259" key="4">
    <source>
        <dbReference type="PROSITE" id="PS50043"/>
    </source>
</evidence>
<accession>A0A420DKE7</accession>
<dbReference type="PANTHER" id="PTHR44688:SF16">
    <property type="entry name" value="DNA-BINDING TRANSCRIPTIONAL ACTIVATOR DEVR_DOSR"/>
    <property type="match status" value="1"/>
</dbReference>
<dbReference type="SMART" id="SM00421">
    <property type="entry name" value="HTH_LUXR"/>
    <property type="match status" value="1"/>
</dbReference>
<dbReference type="PROSITE" id="PS00622">
    <property type="entry name" value="HTH_LUXR_1"/>
    <property type="match status" value="1"/>
</dbReference>
<dbReference type="AlphaFoldDB" id="A0A420DKE7"/>
<dbReference type="GO" id="GO:0006355">
    <property type="term" value="P:regulation of DNA-templated transcription"/>
    <property type="evidence" value="ECO:0007669"/>
    <property type="project" value="InterPro"/>
</dbReference>
<evidence type="ECO:0000313" key="5">
    <source>
        <dbReference type="EMBL" id="RKE94637.1"/>
    </source>
</evidence>
<comment type="caution">
    <text evidence="5">The sequence shown here is derived from an EMBL/GenBank/DDBJ whole genome shotgun (WGS) entry which is preliminary data.</text>
</comment>
<keyword evidence="2 5" id="KW-0238">DNA-binding</keyword>
<evidence type="ECO:0000256" key="1">
    <source>
        <dbReference type="ARBA" id="ARBA00023015"/>
    </source>
</evidence>
<reference evidence="5 6" key="1">
    <citation type="submission" date="2018-09" db="EMBL/GenBank/DDBJ databases">
        <title>Genomic Encyclopedia of Archaeal and Bacterial Type Strains, Phase II (KMG-II): from individual species to whole genera.</title>
        <authorList>
            <person name="Goeker M."/>
        </authorList>
    </citation>
    <scope>NUCLEOTIDE SEQUENCE [LARGE SCALE GENOMIC DNA]</scope>
    <source>
        <strain evidence="5 6">DSM 11458</strain>
    </source>
</reference>
<dbReference type="Pfam" id="PF00196">
    <property type="entry name" value="GerE"/>
    <property type="match status" value="1"/>
</dbReference>
<dbReference type="PROSITE" id="PS50043">
    <property type="entry name" value="HTH_LUXR_2"/>
    <property type="match status" value="1"/>
</dbReference>
<feature type="domain" description="HTH luxR-type" evidence="4">
    <location>
        <begin position="164"/>
        <end position="229"/>
    </location>
</feature>
<keyword evidence="1" id="KW-0805">Transcription regulation</keyword>
<dbReference type="Proteomes" id="UP000284407">
    <property type="component" value="Unassembled WGS sequence"/>
</dbReference>
<dbReference type="PRINTS" id="PR00038">
    <property type="entry name" value="HTHLUXR"/>
</dbReference>
<dbReference type="PANTHER" id="PTHR44688">
    <property type="entry name" value="DNA-BINDING TRANSCRIPTIONAL ACTIVATOR DEVR_DOSR"/>
    <property type="match status" value="1"/>
</dbReference>
<dbReference type="STRING" id="1443111.Z949_685"/>
<keyword evidence="3" id="KW-0804">Transcription</keyword>
<dbReference type="InterPro" id="IPR016032">
    <property type="entry name" value="Sig_transdc_resp-reg_C-effctor"/>
</dbReference>
<gene>
    <name evidence="5" type="ORF">C8N30_3768</name>
</gene>
<dbReference type="EMBL" id="RAQK01000002">
    <property type="protein sequence ID" value="RKE94637.1"/>
    <property type="molecule type" value="Genomic_DNA"/>
</dbReference>
<name>A0A420DKE7_9RHOB</name>
<sequence>MQQVMKFETRKGVALFGGGRLEQLGFAQTIRADPDGIGFEVVDMLDKRADLQLSAVSKDVVDVSQIAIILGETGTASEAEEIAQLMTKLAPRASILAVREETAALHPRDWPNNLRGIVGWNDLSERLFTVLALVNAGLEIFDPKLTDLTHGPHSAPSSATPPPKHVVTSSLTHREEEVAAQIACGAQNRCIAGKLGIAVNTVNTHVNSLMRKLGVNNRTEIAIWYHTAMK</sequence>